<reference evidence="4" key="1">
    <citation type="journal article" date="2020" name="Fungal Divers.">
        <title>Resolving the Mortierellaceae phylogeny through synthesis of multi-gene phylogenetics and phylogenomics.</title>
        <authorList>
            <person name="Vandepol N."/>
            <person name="Liber J."/>
            <person name="Desiro A."/>
            <person name="Na H."/>
            <person name="Kennedy M."/>
            <person name="Barry K."/>
            <person name="Grigoriev I.V."/>
            <person name="Miller A.N."/>
            <person name="O'Donnell K."/>
            <person name="Stajich J.E."/>
            <person name="Bonito G."/>
        </authorList>
    </citation>
    <scope>NUCLEOTIDE SEQUENCE</scope>
    <source>
        <strain evidence="4">NRRL 2769</strain>
    </source>
</reference>
<keyword evidence="5" id="KW-1185">Reference proteome</keyword>
<feature type="compositionally biased region" description="Low complexity" evidence="2">
    <location>
        <begin position="368"/>
        <end position="380"/>
    </location>
</feature>
<dbReference type="PROSITE" id="PS50297">
    <property type="entry name" value="ANK_REP_REGION"/>
    <property type="match status" value="1"/>
</dbReference>
<name>A0A9P6MTM9_9FUNG</name>
<dbReference type="Gene3D" id="2.60.40.10">
    <property type="entry name" value="Immunoglobulins"/>
    <property type="match status" value="1"/>
</dbReference>
<keyword evidence="1" id="KW-0040">ANK repeat</keyword>
<dbReference type="InterPro" id="IPR014756">
    <property type="entry name" value="Ig_E-set"/>
</dbReference>
<dbReference type="InterPro" id="IPR002909">
    <property type="entry name" value="IPT_dom"/>
</dbReference>
<dbReference type="PANTHER" id="PTHR24114:SF2">
    <property type="entry name" value="F-BOX DOMAIN-CONTAINING PROTEIN-RELATED"/>
    <property type="match status" value="1"/>
</dbReference>
<dbReference type="SMART" id="SM00248">
    <property type="entry name" value="ANK"/>
    <property type="match status" value="1"/>
</dbReference>
<proteinExistence type="predicted"/>
<evidence type="ECO:0000313" key="5">
    <source>
        <dbReference type="Proteomes" id="UP000703661"/>
    </source>
</evidence>
<gene>
    <name evidence="4" type="primary">SPT23_9</name>
    <name evidence="4" type="ORF">BGZ80_011423</name>
</gene>
<feature type="region of interest" description="Disordered" evidence="2">
    <location>
        <begin position="753"/>
        <end position="800"/>
    </location>
</feature>
<dbReference type="InterPro" id="IPR032675">
    <property type="entry name" value="LRR_dom_sf"/>
</dbReference>
<dbReference type="InterPro" id="IPR002110">
    <property type="entry name" value="Ankyrin_rpt"/>
</dbReference>
<dbReference type="SUPFAM" id="SSF52047">
    <property type="entry name" value="RNI-like"/>
    <property type="match status" value="1"/>
</dbReference>
<evidence type="ECO:0000259" key="3">
    <source>
        <dbReference type="SMART" id="SM00429"/>
    </source>
</evidence>
<dbReference type="InterPro" id="IPR013783">
    <property type="entry name" value="Ig-like_fold"/>
</dbReference>
<protein>
    <submittedName>
        <fullName evidence="4">SPT3 Dosage dependent suppressor of Ty-induced promoter mutations-like protein</fullName>
    </submittedName>
</protein>
<dbReference type="SUPFAM" id="SSF48403">
    <property type="entry name" value="Ankyrin repeat"/>
    <property type="match status" value="1"/>
</dbReference>
<evidence type="ECO:0000256" key="1">
    <source>
        <dbReference type="PROSITE-ProRule" id="PRU00023"/>
    </source>
</evidence>
<dbReference type="Pfam" id="PF12796">
    <property type="entry name" value="Ank_2"/>
    <property type="match status" value="1"/>
</dbReference>
<comment type="caution">
    <text evidence="4">The sequence shown here is derived from an EMBL/GenBank/DDBJ whole genome shotgun (WGS) entry which is preliminary data.</text>
</comment>
<evidence type="ECO:0000313" key="4">
    <source>
        <dbReference type="EMBL" id="KAG0012916.1"/>
    </source>
</evidence>
<dbReference type="InterPro" id="IPR036770">
    <property type="entry name" value="Ankyrin_rpt-contain_sf"/>
</dbReference>
<dbReference type="SMART" id="SM00368">
    <property type="entry name" value="LRR_RI"/>
    <property type="match status" value="3"/>
</dbReference>
<dbReference type="CDD" id="cd00102">
    <property type="entry name" value="IPT"/>
    <property type="match status" value="1"/>
</dbReference>
<feature type="compositionally biased region" description="Polar residues" evidence="2">
    <location>
        <begin position="345"/>
        <end position="363"/>
    </location>
</feature>
<organism evidence="4 5">
    <name type="scientific">Entomortierella chlamydospora</name>
    <dbReference type="NCBI Taxonomy" id="101097"/>
    <lineage>
        <taxon>Eukaryota</taxon>
        <taxon>Fungi</taxon>
        <taxon>Fungi incertae sedis</taxon>
        <taxon>Mucoromycota</taxon>
        <taxon>Mortierellomycotina</taxon>
        <taxon>Mortierellomycetes</taxon>
        <taxon>Mortierellales</taxon>
        <taxon>Mortierellaceae</taxon>
        <taxon>Entomortierella</taxon>
    </lineage>
</organism>
<dbReference type="Proteomes" id="UP000703661">
    <property type="component" value="Unassembled WGS sequence"/>
</dbReference>
<dbReference type="Gene3D" id="3.80.10.10">
    <property type="entry name" value="Ribonuclease Inhibitor"/>
    <property type="match status" value="1"/>
</dbReference>
<feature type="repeat" description="ANK" evidence="1">
    <location>
        <begin position="607"/>
        <end position="639"/>
    </location>
</feature>
<feature type="compositionally biased region" description="Basic and acidic residues" evidence="2">
    <location>
        <begin position="779"/>
        <end position="788"/>
    </location>
</feature>
<dbReference type="Gene3D" id="1.25.40.20">
    <property type="entry name" value="Ankyrin repeat-containing domain"/>
    <property type="match status" value="1"/>
</dbReference>
<sequence length="1625" mass="179138">MVGTAGHPLVHQLSSPARPHDMLVPQWPTAYVQGYETKYTSTTEASAYNHATATNVSSTSTTAATATTAPAGLIPNNFYARPLHTPFYQMELPLSEAHLNVYASQSSSAISLFDTPTVESLGAGLPTFDVKAYTFRKKSRHYVAVKHRNALRIEPIIYLKTSILDNHREVVRNWDYLRIPIHRFRDNALPKKRLSTEEMRTARILDVGISLVSPNNNNRIIEDSCPACAMRMDGERKIMQVLAKNFKMTPAGEPVIDIRKGHAIVCIKINCYCDHHNEQDGFEVRMQTEPQVVRMGGSVRLRICCEARSKLGPAAEPEVEEEDGLTDIDAPISTGSRSPLGINDRSAQSPSLSYGSQSPNPSNRHQRQQSTVSSSTASPRSTDERERVISSLGVEPRQSVDGRDNQSVGDHSLSPLPPAFREIYPLTPSEGTCLGGTRVTIHGAHFDTMQNPVVYFGKVPAELVTISHHDVMECTTPPAEGLKPGIVAVRIATLAHPLTSDTVSSVDFMYMAPPDYDMFNIAATSLSYAMANEYPHDDSLAYILNAHGSGFGGGFGQELISGTDSLSGTTVNGGLAWSAKEAVVLDFLKAIQTLAPGRVLPSFQSDNGHTLLHLAAQHGMIRLAKELINMGIDHTAVDRNRNTALRFAQLTSNTEMAQLLSQARIPPRPMVPRTEETQLKRKEIVDSLIQKHETSLRRALAQEQERKAKELEQMRDRSLRIMELQDQTSPVGSSGFAMSVIDIDADVDVDIDGDEITDFSGESSPSVKSDEDELLSPLTEHDLSSKEHQNRKRKSIIDEPFDAPSGAYKKLQMESTSNRSYAIDPTQLAFIQNGAKSWENVRGNQLFGDLSGLTMESSDVQVWVCESAIVSTKASSSTSSNTTLAALALSASGLHLYTEMASTEDSVEKNLSHWSLVEIYELSHVLDNSAEMLRIDMCGLIPSSGRDLLGERIQVKPVANQAKASEILDIIENARVRLNEHQKKAKAADWMESRLRMWCTLFKVSEPEVKSVIDYCLEFKRSTLILKAADDELHGHSLGMVGAVVCMARDLDDCEGIQFNGAKVADNGWDRPELIKELEKTTRSMTQVRHWQFLDCKWTPNTVQGFVSGLKLGLNDKNKEHSVSKEICLTGNEFGGDDSVGSMLVGCVDNLETLKCLNLENCDIGLAGMKHLVHRVKGLEELRLRGNRVDASWWQWMDDALTRNPDLKKCSIGAPVPIADPDKSLVSLERLNSLKHLEELDLSGSHVTQPTLDALTTYIRHTTSPFSTLALTHCQLRWPNLMSIFKAVCEVNTSTKFTLNISQNTLFDSEAAIQDWERSVNEAQANVPFGIQMKDLLISDLTLQRILAPVTNATCFNEFNIKGLYIKRASQAAELDSLDYDTARAKSNPEGASEESCLALGRIISSNSKLIMLDVSGNLEKSITKDDKSNSDVLKKRAVGGFGAEISLAFPALAGNTSLRYVTIDYNKFGENGMIELSKALRLNRHIGVFSCAGNDGFTLDGLHAIESIFAPQPDSTTSSSASSEYNNYLSVWDIGDGDETVAQLSLMHMEVDRLNAKRRQIELDIGREQVGVKKAGEADLKAVTRRLDAAINKRVDYEDTLSRIKKAIAANNQRTREAHEKEKA</sequence>
<feature type="compositionally biased region" description="Acidic residues" evidence="2">
    <location>
        <begin position="317"/>
        <end position="326"/>
    </location>
</feature>
<dbReference type="SUPFAM" id="SSF81296">
    <property type="entry name" value="E set domains"/>
    <property type="match status" value="1"/>
</dbReference>
<feature type="region of interest" description="Disordered" evidence="2">
    <location>
        <begin position="312"/>
        <end position="416"/>
    </location>
</feature>
<dbReference type="Pfam" id="PF01833">
    <property type="entry name" value="TIG"/>
    <property type="match status" value="1"/>
</dbReference>
<evidence type="ECO:0000256" key="2">
    <source>
        <dbReference type="SAM" id="MobiDB-lite"/>
    </source>
</evidence>
<dbReference type="PROSITE" id="PS50088">
    <property type="entry name" value="ANK_REPEAT"/>
    <property type="match status" value="1"/>
</dbReference>
<dbReference type="PANTHER" id="PTHR24114">
    <property type="entry name" value="LEUCINE RICH REPEAT FAMILY PROTEIN"/>
    <property type="match status" value="1"/>
</dbReference>
<dbReference type="InterPro" id="IPR052394">
    <property type="entry name" value="LRR-containing"/>
</dbReference>
<accession>A0A9P6MTM9</accession>
<dbReference type="EMBL" id="JAAAID010000917">
    <property type="protein sequence ID" value="KAG0012916.1"/>
    <property type="molecule type" value="Genomic_DNA"/>
</dbReference>
<feature type="domain" description="IPT/TIG" evidence="3">
    <location>
        <begin position="417"/>
        <end position="511"/>
    </location>
</feature>
<dbReference type="SMART" id="SM00429">
    <property type="entry name" value="IPT"/>
    <property type="match status" value="1"/>
</dbReference>